<evidence type="ECO:0000313" key="10">
    <source>
        <dbReference type="Proteomes" id="UP000283745"/>
    </source>
</evidence>
<evidence type="ECO:0000259" key="8">
    <source>
        <dbReference type="Pfam" id="PF01757"/>
    </source>
</evidence>
<dbReference type="GO" id="GO:0009246">
    <property type="term" value="P:enterobacterial common antigen biosynthetic process"/>
    <property type="evidence" value="ECO:0007669"/>
    <property type="project" value="TreeGrafter"/>
</dbReference>
<feature type="transmembrane region" description="Helical" evidence="7">
    <location>
        <begin position="161"/>
        <end position="181"/>
    </location>
</feature>
<sequence length="356" mass="41546">MNKRRIIWIELLRIFACIGVIGIHAASQHFRDVPVNTSVWAVTNFYHGINRFAVACFVMISGCLYLDRKRTWNLKKLWMRNILPITVAYVFWQVFYALYRSLVNESLKFGSVAFFKRFLVMISDPYFHLWYLPMLIGLLIITPMLWEIVNSKNGKQWEEYMILLYLLFKLFPYTVKAFPIPCREHVMNLLNTVQPQMVTGFVGYYITGHYLYQYGVSKKLEKLIYILGILSIGAAILLCYIRAQQTGTDVQKFYENYTIAAFLWGSSVFLFFKNHVSKIKWNEKQEKRICFVGSCTFGIFLIHVLVRSLLHKAGIDSMMISNTFIAIPIVIVLIFMLSFGAVVLIKKIPVLKKWIV</sequence>
<feature type="transmembrane region" description="Helical" evidence="7">
    <location>
        <begin position="193"/>
        <end position="212"/>
    </location>
</feature>
<feature type="transmembrane region" description="Helical" evidence="7">
    <location>
        <begin position="325"/>
        <end position="345"/>
    </location>
</feature>
<feature type="transmembrane region" description="Helical" evidence="7">
    <location>
        <begin position="78"/>
        <end position="99"/>
    </location>
</feature>
<keyword evidence="5 7" id="KW-1133">Transmembrane helix</keyword>
<dbReference type="Proteomes" id="UP000283745">
    <property type="component" value="Unassembled WGS sequence"/>
</dbReference>
<evidence type="ECO:0000313" key="9">
    <source>
        <dbReference type="EMBL" id="RHE40945.1"/>
    </source>
</evidence>
<evidence type="ECO:0000256" key="2">
    <source>
        <dbReference type="ARBA" id="ARBA00007400"/>
    </source>
</evidence>
<evidence type="ECO:0000256" key="1">
    <source>
        <dbReference type="ARBA" id="ARBA00004651"/>
    </source>
</evidence>
<proteinExistence type="inferred from homology"/>
<evidence type="ECO:0000256" key="4">
    <source>
        <dbReference type="ARBA" id="ARBA00022692"/>
    </source>
</evidence>
<dbReference type="Pfam" id="PF01757">
    <property type="entry name" value="Acyl_transf_3"/>
    <property type="match status" value="1"/>
</dbReference>
<name>A0A414J981_9FIRM</name>
<feature type="domain" description="Acyltransferase 3" evidence="8">
    <location>
        <begin position="6"/>
        <end position="339"/>
    </location>
</feature>
<dbReference type="EMBL" id="QSKF01000003">
    <property type="protein sequence ID" value="RHE40945.1"/>
    <property type="molecule type" value="Genomic_DNA"/>
</dbReference>
<comment type="subcellular location">
    <subcellularLocation>
        <location evidence="1">Cell membrane</location>
        <topology evidence="1">Multi-pass membrane protein</topology>
    </subcellularLocation>
</comment>
<dbReference type="GO" id="GO:0016413">
    <property type="term" value="F:O-acetyltransferase activity"/>
    <property type="evidence" value="ECO:0007669"/>
    <property type="project" value="TreeGrafter"/>
</dbReference>
<feature type="transmembrane region" description="Helical" evidence="7">
    <location>
        <begin position="288"/>
        <end position="305"/>
    </location>
</feature>
<keyword evidence="4 7" id="KW-0812">Transmembrane</keyword>
<dbReference type="InterPro" id="IPR002656">
    <property type="entry name" value="Acyl_transf_3_dom"/>
</dbReference>
<dbReference type="GO" id="GO:0005886">
    <property type="term" value="C:plasma membrane"/>
    <property type="evidence" value="ECO:0007669"/>
    <property type="project" value="UniProtKB-SubCell"/>
</dbReference>
<dbReference type="PANTHER" id="PTHR40074">
    <property type="entry name" value="O-ACETYLTRANSFERASE WECH"/>
    <property type="match status" value="1"/>
</dbReference>
<evidence type="ECO:0000256" key="7">
    <source>
        <dbReference type="SAM" id="Phobius"/>
    </source>
</evidence>
<dbReference type="PANTHER" id="PTHR40074:SF2">
    <property type="entry name" value="O-ACETYLTRANSFERASE WECH"/>
    <property type="match status" value="1"/>
</dbReference>
<feature type="transmembrane region" description="Helical" evidence="7">
    <location>
        <begin position="129"/>
        <end position="149"/>
    </location>
</feature>
<gene>
    <name evidence="9" type="ORF">DW740_05255</name>
</gene>
<protein>
    <recommendedName>
        <fullName evidence="8">Acyltransferase 3 domain-containing protein</fullName>
    </recommendedName>
</protein>
<dbReference type="RefSeq" id="WP_015541769.1">
    <property type="nucleotide sequence ID" value="NZ_CABJFK010000003.1"/>
</dbReference>
<organism evidence="9 10">
    <name type="scientific">Blautia obeum</name>
    <dbReference type="NCBI Taxonomy" id="40520"/>
    <lineage>
        <taxon>Bacteria</taxon>
        <taxon>Bacillati</taxon>
        <taxon>Bacillota</taxon>
        <taxon>Clostridia</taxon>
        <taxon>Lachnospirales</taxon>
        <taxon>Lachnospiraceae</taxon>
        <taxon>Blautia</taxon>
    </lineage>
</organism>
<dbReference type="AlphaFoldDB" id="A0A414J981"/>
<feature type="transmembrane region" description="Helical" evidence="7">
    <location>
        <begin position="45"/>
        <end position="66"/>
    </location>
</feature>
<feature type="transmembrane region" description="Helical" evidence="7">
    <location>
        <begin position="7"/>
        <end position="25"/>
    </location>
</feature>
<evidence type="ECO:0000256" key="6">
    <source>
        <dbReference type="ARBA" id="ARBA00023136"/>
    </source>
</evidence>
<feature type="transmembrane region" description="Helical" evidence="7">
    <location>
        <begin position="224"/>
        <end position="245"/>
    </location>
</feature>
<keyword evidence="3" id="KW-1003">Cell membrane</keyword>
<keyword evidence="6 7" id="KW-0472">Membrane</keyword>
<comment type="similarity">
    <text evidence="2">Belongs to the acyltransferase 3 family.</text>
</comment>
<feature type="transmembrane region" description="Helical" evidence="7">
    <location>
        <begin position="257"/>
        <end position="276"/>
    </location>
</feature>
<comment type="caution">
    <text evidence="9">The sequence shown here is derived from an EMBL/GenBank/DDBJ whole genome shotgun (WGS) entry which is preliminary data.</text>
</comment>
<accession>A0A414J981</accession>
<evidence type="ECO:0000256" key="5">
    <source>
        <dbReference type="ARBA" id="ARBA00022989"/>
    </source>
</evidence>
<reference evidence="9 10" key="1">
    <citation type="submission" date="2018-08" db="EMBL/GenBank/DDBJ databases">
        <title>A genome reference for cultivated species of the human gut microbiota.</title>
        <authorList>
            <person name="Zou Y."/>
            <person name="Xue W."/>
            <person name="Luo G."/>
        </authorList>
    </citation>
    <scope>NUCLEOTIDE SEQUENCE [LARGE SCALE GENOMIC DNA]</scope>
    <source>
        <strain evidence="9 10">AM28-23</strain>
    </source>
</reference>
<evidence type="ECO:0000256" key="3">
    <source>
        <dbReference type="ARBA" id="ARBA00022475"/>
    </source>
</evidence>